<dbReference type="EMBL" id="MU863684">
    <property type="protein sequence ID" value="KAK4097132.1"/>
    <property type="molecule type" value="Genomic_DNA"/>
</dbReference>
<dbReference type="AlphaFoldDB" id="A0AAN6PX51"/>
<accession>A0AAN6PX51</accession>
<keyword evidence="2" id="KW-1185">Reference proteome</keyword>
<evidence type="ECO:0000313" key="2">
    <source>
        <dbReference type="Proteomes" id="UP001305647"/>
    </source>
</evidence>
<reference evidence="1" key="1">
    <citation type="journal article" date="2023" name="Mol. Phylogenet. Evol.">
        <title>Genome-scale phylogeny and comparative genomics of the fungal order Sordariales.</title>
        <authorList>
            <person name="Hensen N."/>
            <person name="Bonometti L."/>
            <person name="Westerberg I."/>
            <person name="Brannstrom I.O."/>
            <person name="Guillou S."/>
            <person name="Cros-Aarteil S."/>
            <person name="Calhoun S."/>
            <person name="Haridas S."/>
            <person name="Kuo A."/>
            <person name="Mondo S."/>
            <person name="Pangilinan J."/>
            <person name="Riley R."/>
            <person name="LaButti K."/>
            <person name="Andreopoulos B."/>
            <person name="Lipzen A."/>
            <person name="Chen C."/>
            <person name="Yan M."/>
            <person name="Daum C."/>
            <person name="Ng V."/>
            <person name="Clum A."/>
            <person name="Steindorff A."/>
            <person name="Ohm R.A."/>
            <person name="Martin F."/>
            <person name="Silar P."/>
            <person name="Natvig D.O."/>
            <person name="Lalanne C."/>
            <person name="Gautier V."/>
            <person name="Ament-Velasquez S.L."/>
            <person name="Kruys A."/>
            <person name="Hutchinson M.I."/>
            <person name="Powell A.J."/>
            <person name="Barry K."/>
            <person name="Miller A.N."/>
            <person name="Grigoriev I.V."/>
            <person name="Debuchy R."/>
            <person name="Gladieux P."/>
            <person name="Hiltunen Thoren M."/>
            <person name="Johannesson H."/>
        </authorList>
    </citation>
    <scope>NUCLEOTIDE SEQUENCE</scope>
    <source>
        <strain evidence="1">CBS 757.83</strain>
    </source>
</reference>
<reference evidence="1" key="2">
    <citation type="submission" date="2023-05" db="EMBL/GenBank/DDBJ databases">
        <authorList>
            <consortium name="Lawrence Berkeley National Laboratory"/>
            <person name="Steindorff A."/>
            <person name="Hensen N."/>
            <person name="Bonometti L."/>
            <person name="Westerberg I."/>
            <person name="Brannstrom I.O."/>
            <person name="Guillou S."/>
            <person name="Cros-Aarteil S."/>
            <person name="Calhoun S."/>
            <person name="Haridas S."/>
            <person name="Kuo A."/>
            <person name="Mondo S."/>
            <person name="Pangilinan J."/>
            <person name="Riley R."/>
            <person name="Labutti K."/>
            <person name="Andreopoulos B."/>
            <person name="Lipzen A."/>
            <person name="Chen C."/>
            <person name="Yanf M."/>
            <person name="Daum C."/>
            <person name="Ng V."/>
            <person name="Clum A."/>
            <person name="Ohm R."/>
            <person name="Martin F."/>
            <person name="Silar P."/>
            <person name="Natvig D."/>
            <person name="Lalanne C."/>
            <person name="Gautier V."/>
            <person name="Ament-Velasquez S.L."/>
            <person name="Kruys A."/>
            <person name="Hutchinson M.I."/>
            <person name="Powell A.J."/>
            <person name="Barry K."/>
            <person name="Miller A.N."/>
            <person name="Grigoriev I.V."/>
            <person name="Debuchy R."/>
            <person name="Gladieux P."/>
            <person name="Thoren M.H."/>
            <person name="Johannesson H."/>
        </authorList>
    </citation>
    <scope>NUCLEOTIDE SEQUENCE</scope>
    <source>
        <strain evidence="1">CBS 757.83</strain>
    </source>
</reference>
<protein>
    <submittedName>
        <fullName evidence="1">Uncharacterized protein</fullName>
    </submittedName>
</protein>
<name>A0AAN6PX51_9PEZI</name>
<proteinExistence type="predicted"/>
<organism evidence="1 2">
    <name type="scientific">Parathielavia hyrcaniae</name>
    <dbReference type="NCBI Taxonomy" id="113614"/>
    <lineage>
        <taxon>Eukaryota</taxon>
        <taxon>Fungi</taxon>
        <taxon>Dikarya</taxon>
        <taxon>Ascomycota</taxon>
        <taxon>Pezizomycotina</taxon>
        <taxon>Sordariomycetes</taxon>
        <taxon>Sordariomycetidae</taxon>
        <taxon>Sordariales</taxon>
        <taxon>Chaetomiaceae</taxon>
        <taxon>Parathielavia</taxon>
    </lineage>
</organism>
<evidence type="ECO:0000313" key="1">
    <source>
        <dbReference type="EMBL" id="KAK4097132.1"/>
    </source>
</evidence>
<sequence>MLTKTARIDYSHASPAAGVHTGGGFDLGPGLGLAASPTRHCYCCRAVTCLAITVSPQPDAAAAAWELYLRVLFALRDALSPKCPSSALPPGPLRPRMPVVSEQWCVRPEPQQTPRASSAPSTCTSGSDWLWEWLRALRSTSTTSALWASSARRCWSWTRTRWRDSA</sequence>
<comment type="caution">
    <text evidence="1">The sequence shown here is derived from an EMBL/GenBank/DDBJ whole genome shotgun (WGS) entry which is preliminary data.</text>
</comment>
<gene>
    <name evidence="1" type="ORF">N658DRAFT_312418</name>
</gene>
<dbReference type="Proteomes" id="UP001305647">
    <property type="component" value="Unassembled WGS sequence"/>
</dbReference>